<gene>
    <name evidence="2" type="ORF">AB6A40_003909</name>
</gene>
<dbReference type="AlphaFoldDB" id="A0ABD6EC32"/>
<organism evidence="2 3">
    <name type="scientific">Gnathostoma spinigerum</name>
    <dbReference type="NCBI Taxonomy" id="75299"/>
    <lineage>
        <taxon>Eukaryota</taxon>
        <taxon>Metazoa</taxon>
        <taxon>Ecdysozoa</taxon>
        <taxon>Nematoda</taxon>
        <taxon>Chromadorea</taxon>
        <taxon>Rhabditida</taxon>
        <taxon>Spirurina</taxon>
        <taxon>Gnathostomatomorpha</taxon>
        <taxon>Gnathostomatoidea</taxon>
        <taxon>Gnathostomatidae</taxon>
        <taxon>Gnathostoma</taxon>
    </lineage>
</organism>
<dbReference type="EMBL" id="JBGFUD010002134">
    <property type="protein sequence ID" value="MFH4977200.1"/>
    <property type="molecule type" value="Genomic_DNA"/>
</dbReference>
<reference evidence="2 3" key="1">
    <citation type="submission" date="2024-08" db="EMBL/GenBank/DDBJ databases">
        <title>Gnathostoma spinigerum genome.</title>
        <authorList>
            <person name="Gonzalez-Bertolin B."/>
            <person name="Monzon S."/>
            <person name="Zaballos A."/>
            <person name="Jimenez P."/>
            <person name="Dekumyoy P."/>
            <person name="Varona S."/>
            <person name="Cuesta I."/>
            <person name="Sumanam S."/>
            <person name="Adisakwattana P."/>
            <person name="Gasser R.B."/>
            <person name="Hernandez-Gonzalez A."/>
            <person name="Young N.D."/>
            <person name="Perteguer M.J."/>
        </authorList>
    </citation>
    <scope>NUCLEOTIDE SEQUENCE [LARGE SCALE GENOMIC DNA]</scope>
    <source>
        <strain evidence="2">AL3</strain>
        <tissue evidence="2">Liver</tissue>
    </source>
</reference>
<evidence type="ECO:0000256" key="1">
    <source>
        <dbReference type="SAM" id="MobiDB-lite"/>
    </source>
</evidence>
<accession>A0ABD6EC32</accession>
<name>A0ABD6EC32_9BILA</name>
<evidence type="ECO:0000313" key="2">
    <source>
        <dbReference type="EMBL" id="MFH4977200.1"/>
    </source>
</evidence>
<comment type="caution">
    <text evidence="2">The sequence shown here is derived from an EMBL/GenBank/DDBJ whole genome shotgun (WGS) entry which is preliminary data.</text>
</comment>
<feature type="compositionally biased region" description="Basic and acidic residues" evidence="1">
    <location>
        <begin position="76"/>
        <end position="85"/>
    </location>
</feature>
<keyword evidence="3" id="KW-1185">Reference proteome</keyword>
<evidence type="ECO:0000313" key="3">
    <source>
        <dbReference type="Proteomes" id="UP001608902"/>
    </source>
</evidence>
<proteinExistence type="predicted"/>
<protein>
    <submittedName>
        <fullName evidence="2">Uncharacterized protein</fullName>
    </submittedName>
</protein>
<feature type="region of interest" description="Disordered" evidence="1">
    <location>
        <begin position="66"/>
        <end position="85"/>
    </location>
</feature>
<dbReference type="Proteomes" id="UP001608902">
    <property type="component" value="Unassembled WGS sequence"/>
</dbReference>
<sequence>MVKRLGRRDQKEWIGGEGRNRYVLDAGKCSADSFVNREWHLGSIIADLVSQVSRMALTRTAVSSSKRAGFGCPNDKTMKDHYRRM</sequence>